<name>A0A0G1U8S2_9BACT</name>
<dbReference type="Proteomes" id="UP000033882">
    <property type="component" value="Unassembled WGS sequence"/>
</dbReference>
<evidence type="ECO:0000313" key="3">
    <source>
        <dbReference type="Proteomes" id="UP000033882"/>
    </source>
</evidence>
<keyword evidence="1" id="KW-0812">Transmembrane</keyword>
<organism evidence="2 3">
    <name type="scientific">Candidatus Wolfebacteria bacterium GW2011_GWA2_47_9b</name>
    <dbReference type="NCBI Taxonomy" id="1619005"/>
    <lineage>
        <taxon>Bacteria</taxon>
        <taxon>Candidatus Wolfeibacteriota</taxon>
    </lineage>
</organism>
<feature type="transmembrane region" description="Helical" evidence="1">
    <location>
        <begin position="14"/>
        <end position="33"/>
    </location>
</feature>
<proteinExistence type="predicted"/>
<accession>A0A0G1U8S2</accession>
<evidence type="ECO:0000313" key="2">
    <source>
        <dbReference type="EMBL" id="KKU90536.1"/>
    </source>
</evidence>
<keyword evidence="1" id="KW-0472">Membrane</keyword>
<protein>
    <submittedName>
        <fullName evidence="2">Uncharacterized protein</fullName>
    </submittedName>
</protein>
<dbReference type="AlphaFoldDB" id="A0A0G1U8S2"/>
<comment type="caution">
    <text evidence="2">The sequence shown here is derived from an EMBL/GenBank/DDBJ whole genome shotgun (WGS) entry which is preliminary data.</text>
</comment>
<sequence length="85" mass="10240">MEKPDQQEKVFNRISLIGLLILVGAIIYVTLSYREREYVRSIREEYKNKDSLIHKNCTEKFVDERLLSIPEYVYKMRRCGLLEVR</sequence>
<dbReference type="EMBL" id="LCPB01000001">
    <property type="protein sequence ID" value="KKU90536.1"/>
    <property type="molecule type" value="Genomic_DNA"/>
</dbReference>
<reference evidence="2 3" key="1">
    <citation type="journal article" date="2015" name="Nature">
        <title>rRNA introns, odd ribosomes, and small enigmatic genomes across a large radiation of phyla.</title>
        <authorList>
            <person name="Brown C.T."/>
            <person name="Hug L.A."/>
            <person name="Thomas B.C."/>
            <person name="Sharon I."/>
            <person name="Castelle C.J."/>
            <person name="Singh A."/>
            <person name="Wilkins M.J."/>
            <person name="Williams K.H."/>
            <person name="Banfield J.F."/>
        </authorList>
    </citation>
    <scope>NUCLEOTIDE SEQUENCE [LARGE SCALE GENOMIC DNA]</scope>
</reference>
<evidence type="ECO:0000256" key="1">
    <source>
        <dbReference type="SAM" id="Phobius"/>
    </source>
</evidence>
<keyword evidence="1" id="KW-1133">Transmembrane helix</keyword>
<gene>
    <name evidence="2" type="ORF">UY19_C0001G0013</name>
</gene>